<keyword evidence="2" id="KW-0472">Membrane</keyword>
<keyword evidence="4" id="KW-1185">Reference proteome</keyword>
<dbReference type="GeneID" id="177461"/>
<evidence type="ECO:0000256" key="1">
    <source>
        <dbReference type="SAM" id="MobiDB-lite"/>
    </source>
</evidence>
<keyword evidence="2" id="KW-0812">Transmembrane</keyword>
<feature type="compositionally biased region" description="Polar residues" evidence="1">
    <location>
        <begin position="493"/>
        <end position="513"/>
    </location>
</feature>
<dbReference type="KEGG" id="cel:CELE_ZK381.4"/>
<sequence length="771" mass="83455">MEVSDLRVSKRTTRRERGSCNFDLVPIFFSVFLLFWFHPFHMEANKREIVDFGGLRSYFFPNLAHYITKNDEELFNNTSQANKLAAFVLGASKDAPGDEDILEMILPNDANAAVIAAGMDVCLLLGDKFRPKFDAAAEKLSGLGHAHDLVSVIDDDKKLGMLARKAKLKKTEDAKILQALLKVIAIDDAAEKFVELTELVSQLDLDFDVYVLTKILGLISEETSDEVDIIRDNVVNAFDSCKPLLKQLMLDGPKSEPADPFISLLMDPLEESVGKVVNHIAQLFEEASKNEGDESLVLRSQLGYQLFFLIVRSLADGKREVSKKILSGIPTSVRAEVFPGLQRSVYKSAVFLGNHIIQVLLGSKKSFEDWDVVGVAKDLESAWKRRAIAELIKKFQVSILEQCFDKPVPLIPQSPLNNDAVIDNVNKALQFALWLTEFYGSENETEALGELRFLDSTSKNLLVDSFKKFVQGINSKTHVTRIVESLEKCCLSDTPSGRKSNVQPSTSQQQDSAYTKEEMTTVHNTYSVNTKAQVLNGLSDTNSSGLLVDSKDSLSLQEISCDEVDSSTLLSSSRNIGEGVTVKAVDPVPEKVNDAQQQQTVNEIEMASDANQDTSSSASPEVAPSFSTDGWDSPTKSVALPPGMQQIDEEETTVADKDSTPQPQARAETAWGSGDATPMPLPAPTNQYKVSGFGEAKVAKGFGQFAPTSSAYGGGGGRGGYGGGDRGGRGGYGGDRGGRGGYGGGDRGGRGGYGGDRGRGGYGGRGGRGGF</sequence>
<accession>Q304E5</accession>
<name>Q304E5_CAEEL</name>
<dbReference type="IntAct" id="Q304E5">
    <property type="interactions" value="1"/>
</dbReference>
<keyword evidence="6" id="KW-1267">Proteomics identification</keyword>
<keyword evidence="2" id="KW-1133">Transmembrane helix</keyword>
<reference evidence="3 4" key="1">
    <citation type="journal article" date="1998" name="Science">
        <title>Genome sequence of the nematode C. elegans: a platform for investigating biology.</title>
        <authorList>
            <consortium name="The C. elegans sequencing consortium"/>
            <person name="Sulson J.E."/>
            <person name="Waterston R."/>
        </authorList>
    </citation>
    <scope>NUCLEOTIDE SEQUENCE [LARGE SCALE GENOMIC DNA]</scope>
    <source>
        <strain evidence="3 4">Bristol N2</strain>
    </source>
</reference>
<evidence type="ECO:0000256" key="2">
    <source>
        <dbReference type="SAM" id="Phobius"/>
    </source>
</evidence>
<dbReference type="AlphaFoldDB" id="Q304E5"/>
<evidence type="ECO:0000313" key="3">
    <source>
        <dbReference type="EMBL" id="CCD62011.1"/>
    </source>
</evidence>
<dbReference type="CTD" id="177461"/>
<dbReference type="GO" id="GO:0043186">
    <property type="term" value="C:P granule"/>
    <property type="evidence" value="ECO:0000314"/>
    <property type="project" value="WormBase"/>
</dbReference>
<dbReference type="GO" id="GO:0007276">
    <property type="term" value="P:gamete generation"/>
    <property type="evidence" value="ECO:0000315"/>
    <property type="project" value="WormBase"/>
</dbReference>
<feature type="region of interest" description="Disordered" evidence="1">
    <location>
        <begin position="493"/>
        <end position="517"/>
    </location>
</feature>
<feature type="transmembrane region" description="Helical" evidence="2">
    <location>
        <begin position="20"/>
        <end position="37"/>
    </location>
</feature>
<dbReference type="GO" id="GO:0042078">
    <property type="term" value="P:germ-line stem cell division"/>
    <property type="evidence" value="ECO:0000315"/>
    <property type="project" value="WormBase"/>
</dbReference>
<dbReference type="UCSC" id="ZK381.4a.1">
    <property type="organism name" value="c. elegans"/>
</dbReference>
<evidence type="ECO:0000313" key="5">
    <source>
        <dbReference type="WormBase" id="ZK381.4b"/>
    </source>
</evidence>
<dbReference type="Proteomes" id="UP000001940">
    <property type="component" value="Chromosome IV"/>
</dbReference>
<dbReference type="WormBase" id="ZK381.4b">
    <property type="protein sequence ID" value="CE07628"/>
    <property type="gene ID" value="WBGene00003992"/>
    <property type="gene designation" value="pgl-1"/>
</dbReference>
<protein>
    <submittedName>
        <fullName evidence="3">Guanyl-specific ribonuclease pgl-1</fullName>
    </submittedName>
</protein>
<dbReference type="AGR" id="WB:WBGene00003992"/>
<dbReference type="PeptideAtlas" id="Q304E5"/>
<dbReference type="GO" id="GO:0048477">
    <property type="term" value="P:oogenesis"/>
    <property type="evidence" value="ECO:0000315"/>
    <property type="project" value="WormBase"/>
</dbReference>
<organism evidence="3 4">
    <name type="scientific">Caenorhabditis elegans</name>
    <dbReference type="NCBI Taxonomy" id="6239"/>
    <lineage>
        <taxon>Eukaryota</taxon>
        <taxon>Metazoa</taxon>
        <taxon>Ecdysozoa</taxon>
        <taxon>Nematoda</taxon>
        <taxon>Chromadorea</taxon>
        <taxon>Rhabditida</taxon>
        <taxon>Rhabditina</taxon>
        <taxon>Rhabditomorpha</taxon>
        <taxon>Rhabditoidea</taxon>
        <taxon>Rhabditidae</taxon>
        <taxon>Peloderinae</taxon>
        <taxon>Caenorhabditis</taxon>
    </lineage>
</organism>
<proteinExistence type="evidence at protein level"/>
<gene>
    <name evidence="3 5" type="primary">pgl-1</name>
    <name evidence="3" type="ORF">CELE_ZK381.4</name>
    <name evidence="5" type="ORF">ZK381.4</name>
</gene>
<dbReference type="SMR" id="Q304E5"/>
<dbReference type="ExpressionAtlas" id="Q304E5">
    <property type="expression patterns" value="baseline and differential"/>
</dbReference>
<dbReference type="GO" id="GO:0022414">
    <property type="term" value="P:reproductive process"/>
    <property type="evidence" value="ECO:0000315"/>
    <property type="project" value="WormBase"/>
</dbReference>
<evidence type="ECO:0000313" key="4">
    <source>
        <dbReference type="Proteomes" id="UP000001940"/>
    </source>
</evidence>
<dbReference type="EMBL" id="BX284604">
    <property type="protein sequence ID" value="CCD62011.1"/>
    <property type="molecule type" value="Genomic_DNA"/>
</dbReference>
<dbReference type="OMA" id="ASWIVEC"/>
<dbReference type="RefSeq" id="NP_001041066.1">
    <property type="nucleotide sequence ID" value="NM_001047601.5"/>
</dbReference>
<dbReference type="Bgee" id="WBGene00003992">
    <property type="expression patterns" value="Expressed in adult organism and 4 other cell types or tissues"/>
</dbReference>
<evidence type="ECO:0007829" key="6">
    <source>
        <dbReference type="PeptideAtlas" id="Q304E5"/>
    </source>
</evidence>
<dbReference type="PhylomeDB" id="Q304E5"/>
<feature type="compositionally biased region" description="Polar residues" evidence="1">
    <location>
        <begin position="609"/>
        <end position="636"/>
    </location>
</feature>
<feature type="region of interest" description="Disordered" evidence="1">
    <location>
        <begin position="727"/>
        <end position="771"/>
    </location>
</feature>
<dbReference type="GO" id="GO:0030719">
    <property type="term" value="P:P granule organization"/>
    <property type="evidence" value="ECO:0000315"/>
    <property type="project" value="WormBase"/>
</dbReference>
<feature type="region of interest" description="Disordered" evidence="1">
    <location>
        <begin position="608"/>
        <end position="680"/>
    </location>
</feature>
<dbReference type="GO" id="GO:0003723">
    <property type="term" value="F:RNA binding"/>
    <property type="evidence" value="ECO:0000250"/>
    <property type="project" value="WormBase"/>
</dbReference>
<dbReference type="HOGENOM" id="CLU_362575_0_0_1"/>
<dbReference type="OrthoDB" id="5830648at2759"/>